<sequence>MNLTLSVPSIGCSSCIETITKTIQTADTSAIVTGDVASKSISIKSQLPESQIRELIAIAGHKIE</sequence>
<organism evidence="1 2">
    <name type="scientific">Pseudanabaena mucicola FACHB-723</name>
    <dbReference type="NCBI Taxonomy" id="2692860"/>
    <lineage>
        <taxon>Bacteria</taxon>
        <taxon>Bacillati</taxon>
        <taxon>Cyanobacteriota</taxon>
        <taxon>Cyanophyceae</taxon>
        <taxon>Pseudanabaenales</taxon>
        <taxon>Pseudanabaenaceae</taxon>
        <taxon>Pseudanabaena</taxon>
    </lineage>
</organism>
<proteinExistence type="predicted"/>
<dbReference type="Gene3D" id="3.30.70.100">
    <property type="match status" value="1"/>
</dbReference>
<dbReference type="InterPro" id="IPR036163">
    <property type="entry name" value="HMA_dom_sf"/>
</dbReference>
<gene>
    <name evidence="1" type="ORF">H6F41_06085</name>
</gene>
<reference evidence="1 2" key="1">
    <citation type="journal article" date="2020" name="ISME J.">
        <title>Comparative genomics reveals insights into cyanobacterial evolution and habitat adaptation.</title>
        <authorList>
            <person name="Chen M.Y."/>
            <person name="Teng W.K."/>
            <person name="Zhao L."/>
            <person name="Hu C.X."/>
            <person name="Zhou Y.K."/>
            <person name="Han B.P."/>
            <person name="Song L.R."/>
            <person name="Shu W.S."/>
        </authorList>
    </citation>
    <scope>NUCLEOTIDE SEQUENCE [LARGE SCALE GENOMIC DNA]</scope>
    <source>
        <strain evidence="1 2">FACHB-723</strain>
    </source>
</reference>
<evidence type="ECO:0000313" key="1">
    <source>
        <dbReference type="EMBL" id="MBD2187711.1"/>
    </source>
</evidence>
<dbReference type="RefSeq" id="WP_190402573.1">
    <property type="nucleotide sequence ID" value="NZ_JACJQB010000007.1"/>
</dbReference>
<dbReference type="Proteomes" id="UP000642094">
    <property type="component" value="Unassembled WGS sequence"/>
</dbReference>
<comment type="caution">
    <text evidence="1">The sequence shown here is derived from an EMBL/GenBank/DDBJ whole genome shotgun (WGS) entry which is preliminary data.</text>
</comment>
<name>A0ABR7ZWT5_9CYAN</name>
<dbReference type="EMBL" id="JACJQB010000007">
    <property type="protein sequence ID" value="MBD2187711.1"/>
    <property type="molecule type" value="Genomic_DNA"/>
</dbReference>
<dbReference type="SUPFAM" id="SSF55008">
    <property type="entry name" value="HMA, heavy metal-associated domain"/>
    <property type="match status" value="1"/>
</dbReference>
<evidence type="ECO:0000313" key="2">
    <source>
        <dbReference type="Proteomes" id="UP000642094"/>
    </source>
</evidence>
<protein>
    <submittedName>
        <fullName evidence="1">Copper chaperone</fullName>
    </submittedName>
</protein>
<keyword evidence="2" id="KW-1185">Reference proteome</keyword>
<accession>A0ABR7ZWT5</accession>